<accession>A0ABP0L6J3</accession>
<keyword evidence="2" id="KW-1185">Reference proteome</keyword>
<organism evidence="1 2">
    <name type="scientific">Durusdinium trenchii</name>
    <dbReference type="NCBI Taxonomy" id="1381693"/>
    <lineage>
        <taxon>Eukaryota</taxon>
        <taxon>Sar</taxon>
        <taxon>Alveolata</taxon>
        <taxon>Dinophyceae</taxon>
        <taxon>Suessiales</taxon>
        <taxon>Symbiodiniaceae</taxon>
        <taxon>Durusdinium</taxon>
    </lineage>
</organism>
<evidence type="ECO:0000313" key="2">
    <source>
        <dbReference type="Proteomes" id="UP001642464"/>
    </source>
</evidence>
<protein>
    <submittedName>
        <fullName evidence="1">Carbonic anhydrase 2</fullName>
    </submittedName>
</protein>
<comment type="caution">
    <text evidence="1">The sequence shown here is derived from an EMBL/GenBank/DDBJ whole genome shotgun (WGS) entry which is preliminary data.</text>
</comment>
<gene>
    <name evidence="1" type="ORF">SCF082_LOCUS20852</name>
</gene>
<evidence type="ECO:0000313" key="1">
    <source>
        <dbReference type="EMBL" id="CAK9034416.1"/>
    </source>
</evidence>
<dbReference type="Proteomes" id="UP001642464">
    <property type="component" value="Unassembled WGS sequence"/>
</dbReference>
<sequence>MKVIQVRSGELEIQGGVYDLKSGRVEFLGQSPMQSKLVNSTTKAAPSLQQAIGGA</sequence>
<dbReference type="EMBL" id="CAXAMM010014670">
    <property type="protein sequence ID" value="CAK9034416.1"/>
    <property type="molecule type" value="Genomic_DNA"/>
</dbReference>
<proteinExistence type="predicted"/>
<reference evidence="1 2" key="1">
    <citation type="submission" date="2024-02" db="EMBL/GenBank/DDBJ databases">
        <authorList>
            <person name="Chen Y."/>
            <person name="Shah S."/>
            <person name="Dougan E. K."/>
            <person name="Thang M."/>
            <person name="Chan C."/>
        </authorList>
    </citation>
    <scope>NUCLEOTIDE SEQUENCE [LARGE SCALE GENOMIC DNA]</scope>
</reference>
<name>A0ABP0L6J3_9DINO</name>